<protein>
    <submittedName>
        <fullName evidence="2">WD repeat-containing protein 63</fullName>
    </submittedName>
</protein>
<proteinExistence type="predicted"/>
<evidence type="ECO:0000313" key="2">
    <source>
        <dbReference type="EMBL" id="TNN27371.1"/>
    </source>
</evidence>
<evidence type="ECO:0000313" key="3">
    <source>
        <dbReference type="Proteomes" id="UP000314294"/>
    </source>
</evidence>
<keyword evidence="3" id="KW-1185">Reference proteome</keyword>
<accession>A0A4Z2EF97</accession>
<dbReference type="Proteomes" id="UP000314294">
    <property type="component" value="Unassembled WGS sequence"/>
</dbReference>
<comment type="caution">
    <text evidence="2">The sequence shown here is derived from an EMBL/GenBank/DDBJ whole genome shotgun (WGS) entry which is preliminary data.</text>
</comment>
<sequence>MFWDVRASRASQSAADRKQNVEQKTPYSVPDTFQHLDRTWEPLFKVSLPKIGISGEYAPLKFSLEHYTCTANSAARSPGEGGYPSGCCVCVCVFMSVHCLSLLQSVTHIQFTLFCVAQYQNM</sequence>
<gene>
    <name evidence="2" type="primary">WDR63_0</name>
    <name evidence="2" type="ORF">EYF80_062485</name>
</gene>
<dbReference type="OrthoDB" id="6619788at2759"/>
<organism evidence="2 3">
    <name type="scientific">Liparis tanakae</name>
    <name type="common">Tanaka's snailfish</name>
    <dbReference type="NCBI Taxonomy" id="230148"/>
    <lineage>
        <taxon>Eukaryota</taxon>
        <taxon>Metazoa</taxon>
        <taxon>Chordata</taxon>
        <taxon>Craniata</taxon>
        <taxon>Vertebrata</taxon>
        <taxon>Euteleostomi</taxon>
        <taxon>Actinopterygii</taxon>
        <taxon>Neopterygii</taxon>
        <taxon>Teleostei</taxon>
        <taxon>Neoteleostei</taxon>
        <taxon>Acanthomorphata</taxon>
        <taxon>Eupercaria</taxon>
        <taxon>Perciformes</taxon>
        <taxon>Cottioidei</taxon>
        <taxon>Cottales</taxon>
        <taxon>Liparidae</taxon>
        <taxon>Liparis</taxon>
    </lineage>
</organism>
<reference evidence="2 3" key="1">
    <citation type="submission" date="2019-03" db="EMBL/GenBank/DDBJ databases">
        <title>First draft genome of Liparis tanakae, snailfish: a comprehensive survey of snailfish specific genes.</title>
        <authorList>
            <person name="Kim W."/>
            <person name="Song I."/>
            <person name="Jeong J.-H."/>
            <person name="Kim D."/>
            <person name="Kim S."/>
            <person name="Ryu S."/>
            <person name="Song J.Y."/>
            <person name="Lee S.K."/>
        </authorList>
    </citation>
    <scope>NUCLEOTIDE SEQUENCE [LARGE SCALE GENOMIC DNA]</scope>
    <source>
        <tissue evidence="2">Muscle</tissue>
    </source>
</reference>
<name>A0A4Z2EF97_9TELE</name>
<feature type="region of interest" description="Disordered" evidence="1">
    <location>
        <begin position="1"/>
        <end position="26"/>
    </location>
</feature>
<dbReference type="AlphaFoldDB" id="A0A4Z2EF97"/>
<dbReference type="EMBL" id="SRLO01008403">
    <property type="protein sequence ID" value="TNN27371.1"/>
    <property type="molecule type" value="Genomic_DNA"/>
</dbReference>
<evidence type="ECO:0000256" key="1">
    <source>
        <dbReference type="SAM" id="MobiDB-lite"/>
    </source>
</evidence>